<name>A0A2P2NNS1_RHIMU</name>
<proteinExistence type="predicted"/>
<reference evidence="2" key="1">
    <citation type="submission" date="2018-02" db="EMBL/GenBank/DDBJ databases">
        <title>Rhizophora mucronata_Transcriptome.</title>
        <authorList>
            <person name="Meera S.P."/>
            <person name="Sreeshan A."/>
            <person name="Augustine A."/>
        </authorList>
    </citation>
    <scope>NUCLEOTIDE SEQUENCE</scope>
    <source>
        <tissue evidence="2">Leaf</tissue>
    </source>
</reference>
<dbReference type="AlphaFoldDB" id="A0A2P2NNS1"/>
<organism evidence="2">
    <name type="scientific">Rhizophora mucronata</name>
    <name type="common">Asiatic mangrove</name>
    <dbReference type="NCBI Taxonomy" id="61149"/>
    <lineage>
        <taxon>Eukaryota</taxon>
        <taxon>Viridiplantae</taxon>
        <taxon>Streptophyta</taxon>
        <taxon>Embryophyta</taxon>
        <taxon>Tracheophyta</taxon>
        <taxon>Spermatophyta</taxon>
        <taxon>Magnoliopsida</taxon>
        <taxon>eudicotyledons</taxon>
        <taxon>Gunneridae</taxon>
        <taxon>Pentapetalae</taxon>
        <taxon>rosids</taxon>
        <taxon>fabids</taxon>
        <taxon>Malpighiales</taxon>
        <taxon>Rhizophoraceae</taxon>
        <taxon>Rhizophora</taxon>
    </lineage>
</organism>
<evidence type="ECO:0000313" key="2">
    <source>
        <dbReference type="EMBL" id="MBX44123.1"/>
    </source>
</evidence>
<sequence>MPHGVVEEMRAARERRGTGRKALDKDVGGKKGGGSGDGDPSLLKRRPL</sequence>
<feature type="region of interest" description="Disordered" evidence="1">
    <location>
        <begin position="1"/>
        <end position="48"/>
    </location>
</feature>
<protein>
    <submittedName>
        <fullName evidence="2">Uncharacterized protein</fullName>
    </submittedName>
</protein>
<feature type="compositionally biased region" description="Basic and acidic residues" evidence="1">
    <location>
        <begin position="1"/>
        <end position="29"/>
    </location>
</feature>
<evidence type="ECO:0000256" key="1">
    <source>
        <dbReference type="SAM" id="MobiDB-lite"/>
    </source>
</evidence>
<accession>A0A2P2NNS1</accession>
<dbReference type="EMBL" id="GGEC01063639">
    <property type="protein sequence ID" value="MBX44123.1"/>
    <property type="molecule type" value="Transcribed_RNA"/>
</dbReference>